<gene>
    <name evidence="1" type="ORF">F4821DRAFT_237214</name>
</gene>
<reference evidence="1 2" key="1">
    <citation type="journal article" date="2022" name="New Phytol.">
        <title>Ecological generalism drives hyperdiversity of secondary metabolite gene clusters in xylarialean endophytes.</title>
        <authorList>
            <person name="Franco M.E.E."/>
            <person name="Wisecaver J.H."/>
            <person name="Arnold A.E."/>
            <person name="Ju Y.M."/>
            <person name="Slot J.C."/>
            <person name="Ahrendt S."/>
            <person name="Moore L.P."/>
            <person name="Eastman K.E."/>
            <person name="Scott K."/>
            <person name="Konkel Z."/>
            <person name="Mondo S.J."/>
            <person name="Kuo A."/>
            <person name="Hayes R.D."/>
            <person name="Haridas S."/>
            <person name="Andreopoulos B."/>
            <person name="Riley R."/>
            <person name="LaButti K."/>
            <person name="Pangilinan J."/>
            <person name="Lipzen A."/>
            <person name="Amirebrahimi M."/>
            <person name="Yan J."/>
            <person name="Adam C."/>
            <person name="Keymanesh K."/>
            <person name="Ng V."/>
            <person name="Louie K."/>
            <person name="Northen T."/>
            <person name="Drula E."/>
            <person name="Henrissat B."/>
            <person name="Hsieh H.M."/>
            <person name="Youens-Clark K."/>
            <person name="Lutzoni F."/>
            <person name="Miadlikowska J."/>
            <person name="Eastwood D.C."/>
            <person name="Hamelin R.C."/>
            <person name="Grigoriev I.V."/>
            <person name="U'Ren J.M."/>
        </authorList>
    </citation>
    <scope>NUCLEOTIDE SEQUENCE [LARGE SCALE GENOMIC DNA]</scope>
    <source>
        <strain evidence="1 2">ER1909</strain>
    </source>
</reference>
<evidence type="ECO:0000313" key="2">
    <source>
        <dbReference type="Proteomes" id="UP001497680"/>
    </source>
</evidence>
<sequence>MDDDESASQTTVYTPTHTTDPHFSTAKTYFSIDGGGVGTAPEKGGTYMIRDLDSGRALTLEGGRLCLKQDAGTNGGWRWECVETHDGWLGFREAVSHRYLGRDNKGGFYANASKFAPWETFVLRPLKAGGYNLMAIHWWTFRRIGISSSGKFIEVESESQAVRWEFIEV</sequence>
<dbReference type="Proteomes" id="UP001497680">
    <property type="component" value="Unassembled WGS sequence"/>
</dbReference>
<proteinExistence type="predicted"/>
<keyword evidence="2" id="KW-1185">Reference proteome</keyword>
<name>A0ACC0D2J0_9PEZI</name>
<evidence type="ECO:0000313" key="1">
    <source>
        <dbReference type="EMBL" id="KAI6086927.1"/>
    </source>
</evidence>
<dbReference type="EMBL" id="MU394311">
    <property type="protein sequence ID" value="KAI6086927.1"/>
    <property type="molecule type" value="Genomic_DNA"/>
</dbReference>
<accession>A0ACC0D2J0</accession>
<protein>
    <submittedName>
        <fullName evidence="1">Uncharacterized protein</fullName>
    </submittedName>
</protein>
<comment type="caution">
    <text evidence="1">The sequence shown here is derived from an EMBL/GenBank/DDBJ whole genome shotgun (WGS) entry which is preliminary data.</text>
</comment>
<organism evidence="1 2">
    <name type="scientific">Hypoxylon rubiginosum</name>
    <dbReference type="NCBI Taxonomy" id="110542"/>
    <lineage>
        <taxon>Eukaryota</taxon>
        <taxon>Fungi</taxon>
        <taxon>Dikarya</taxon>
        <taxon>Ascomycota</taxon>
        <taxon>Pezizomycotina</taxon>
        <taxon>Sordariomycetes</taxon>
        <taxon>Xylariomycetidae</taxon>
        <taxon>Xylariales</taxon>
        <taxon>Hypoxylaceae</taxon>
        <taxon>Hypoxylon</taxon>
    </lineage>
</organism>